<name>A0A198GDD0_9GAMM</name>
<reference evidence="1 2" key="1">
    <citation type="submission" date="2016-04" db="EMBL/GenBank/DDBJ databases">
        <title>ATOL: Assembling a taxonomically balanced genome-scale reconstruction of the evolutionary history of the Enterobacteriaceae.</title>
        <authorList>
            <person name="Plunkett G.III."/>
            <person name="Neeno-Eckwall E.C."/>
            <person name="Glasner J.D."/>
            <person name="Perna N.T."/>
        </authorList>
    </citation>
    <scope>NUCLEOTIDE SEQUENCE [LARGE SCALE GENOMIC DNA]</scope>
    <source>
        <strain evidence="1 2">ATCC 19692</strain>
    </source>
</reference>
<accession>A0A198GDD0</accession>
<dbReference type="InterPro" id="IPR014056">
    <property type="entry name" value="TypeIITA-like_toxin_pred"/>
</dbReference>
<proteinExistence type="predicted"/>
<dbReference type="OrthoDB" id="9800258at2"/>
<sequence>MLYKIVRYQDKYQKVPYTEWITKLRKKDPQTAAKIEMQVTRACTGIFADHKFEREGVWALRINYAQGYRIYYSIENGLIILLLIGGTKASQKADIDKAVSYLKDYQIRTKE</sequence>
<dbReference type="Proteomes" id="UP000094023">
    <property type="component" value="Unassembled WGS sequence"/>
</dbReference>
<dbReference type="RefSeq" id="WP_066747781.1">
    <property type="nucleotide sequence ID" value="NZ_LXEN01000040.1"/>
</dbReference>
<dbReference type="PANTHER" id="PTHR41791">
    <property type="entry name" value="SSL7039 PROTEIN"/>
    <property type="match status" value="1"/>
</dbReference>
<gene>
    <name evidence="1" type="ORF">M983_0932</name>
</gene>
<dbReference type="AlphaFoldDB" id="A0A198GDD0"/>
<dbReference type="EMBL" id="LXEN01000040">
    <property type="protein sequence ID" value="OAT34789.1"/>
    <property type="molecule type" value="Genomic_DNA"/>
</dbReference>
<dbReference type="PANTHER" id="PTHR41791:SF1">
    <property type="entry name" value="SSL7039 PROTEIN"/>
    <property type="match status" value="1"/>
</dbReference>
<protein>
    <recommendedName>
        <fullName evidence="3">Addiction module killer protein</fullName>
    </recommendedName>
</protein>
<keyword evidence="2" id="KW-1185">Reference proteome</keyword>
<evidence type="ECO:0000313" key="2">
    <source>
        <dbReference type="Proteomes" id="UP000094023"/>
    </source>
</evidence>
<dbReference type="STRING" id="1354337.M983_0932"/>
<dbReference type="PIRSF" id="PIRSF028744">
    <property type="entry name" value="Addict_mod_HI1419"/>
    <property type="match status" value="1"/>
</dbReference>
<comment type="caution">
    <text evidence="1">The sequence shown here is derived from an EMBL/GenBank/DDBJ whole genome shotgun (WGS) entry which is preliminary data.</text>
</comment>
<organism evidence="1 2">
    <name type="scientific">Proteus myxofaciens ATCC 19692</name>
    <dbReference type="NCBI Taxonomy" id="1354337"/>
    <lineage>
        <taxon>Bacteria</taxon>
        <taxon>Pseudomonadati</taxon>
        <taxon>Pseudomonadota</taxon>
        <taxon>Gammaproteobacteria</taxon>
        <taxon>Enterobacterales</taxon>
        <taxon>Morganellaceae</taxon>
        <taxon>Proteus</taxon>
    </lineage>
</organism>
<evidence type="ECO:0000313" key="1">
    <source>
        <dbReference type="EMBL" id="OAT34789.1"/>
    </source>
</evidence>
<dbReference type="NCBIfam" id="TIGR02683">
    <property type="entry name" value="upstrm_HI1419"/>
    <property type="match status" value="1"/>
</dbReference>
<evidence type="ECO:0008006" key="3">
    <source>
        <dbReference type="Google" id="ProtNLM"/>
    </source>
</evidence>